<protein>
    <recommendedName>
        <fullName evidence="1">VOC domain-containing protein</fullName>
    </recommendedName>
</protein>
<organism evidence="2 3">
    <name type="scientific">Candidatus Woesebacteria bacterium GW2011_GWA1_37_8</name>
    <dbReference type="NCBI Taxonomy" id="1618546"/>
    <lineage>
        <taxon>Bacteria</taxon>
        <taxon>Candidatus Woeseibacteriota</taxon>
    </lineage>
</organism>
<dbReference type="InterPro" id="IPR004360">
    <property type="entry name" value="Glyas_Fos-R_dOase_dom"/>
</dbReference>
<dbReference type="EMBL" id="LBTR01000039">
    <property type="protein sequence ID" value="KKQ43931.1"/>
    <property type="molecule type" value="Genomic_DNA"/>
</dbReference>
<dbReference type="Gene3D" id="3.10.180.10">
    <property type="entry name" value="2,3-Dihydroxybiphenyl 1,2-Dioxygenase, domain 1"/>
    <property type="match status" value="1"/>
</dbReference>
<dbReference type="InterPro" id="IPR037523">
    <property type="entry name" value="VOC_core"/>
</dbReference>
<dbReference type="CDD" id="cd06587">
    <property type="entry name" value="VOC"/>
    <property type="match status" value="1"/>
</dbReference>
<dbReference type="InterPro" id="IPR029068">
    <property type="entry name" value="Glyas_Bleomycin-R_OHBP_Dase"/>
</dbReference>
<evidence type="ECO:0000313" key="3">
    <source>
        <dbReference type="Proteomes" id="UP000034603"/>
    </source>
</evidence>
<proteinExistence type="predicted"/>
<dbReference type="Pfam" id="PF00903">
    <property type="entry name" value="Glyoxalase"/>
    <property type="match status" value="1"/>
</dbReference>
<gene>
    <name evidence="2" type="ORF">US62_C0039G0003</name>
</gene>
<dbReference type="Proteomes" id="UP000034603">
    <property type="component" value="Unassembled WGS sequence"/>
</dbReference>
<evidence type="ECO:0000259" key="1">
    <source>
        <dbReference type="PROSITE" id="PS51819"/>
    </source>
</evidence>
<dbReference type="SUPFAM" id="SSF54593">
    <property type="entry name" value="Glyoxalase/Bleomycin resistance protein/Dihydroxybiphenyl dioxygenase"/>
    <property type="match status" value="1"/>
</dbReference>
<name>A0A0G0KTM8_9BACT</name>
<comment type="caution">
    <text evidence="2">The sequence shown here is derived from an EMBL/GenBank/DDBJ whole genome shotgun (WGS) entry which is preliminary data.</text>
</comment>
<feature type="domain" description="VOC" evidence="1">
    <location>
        <begin position="4"/>
        <end position="123"/>
    </location>
</feature>
<sequence length="127" mass="14549">MIKGIDIITIFSESAKKLAEFYEKKVGLKNSEVFEMGEGDDEAYMYEFKGCGFAIIDHSKVKGKNTNPERCIINFEVGNIDEEISRLKKAKVKVVQDKYHVEGYGWIATFEDLDGNYFQFVQVRASK</sequence>
<dbReference type="AlphaFoldDB" id="A0A0G0KTM8"/>
<evidence type="ECO:0000313" key="2">
    <source>
        <dbReference type="EMBL" id="KKQ43931.1"/>
    </source>
</evidence>
<dbReference type="PROSITE" id="PS51819">
    <property type="entry name" value="VOC"/>
    <property type="match status" value="1"/>
</dbReference>
<accession>A0A0G0KTM8</accession>
<reference evidence="2 3" key="1">
    <citation type="journal article" date="2015" name="Nature">
        <title>rRNA introns, odd ribosomes, and small enigmatic genomes across a large radiation of phyla.</title>
        <authorList>
            <person name="Brown C.T."/>
            <person name="Hug L.A."/>
            <person name="Thomas B.C."/>
            <person name="Sharon I."/>
            <person name="Castelle C.J."/>
            <person name="Singh A."/>
            <person name="Wilkins M.J."/>
            <person name="Williams K.H."/>
            <person name="Banfield J.F."/>
        </authorList>
    </citation>
    <scope>NUCLEOTIDE SEQUENCE [LARGE SCALE GENOMIC DNA]</scope>
</reference>